<comment type="caution">
    <text evidence="2">The sequence shown here is derived from an EMBL/GenBank/DDBJ whole genome shotgun (WGS) entry which is preliminary data.</text>
</comment>
<dbReference type="InterPro" id="IPR029068">
    <property type="entry name" value="Glyas_Bleomycin-R_OHBP_Dase"/>
</dbReference>
<dbReference type="EMBL" id="LAJG01000021">
    <property type="protein sequence ID" value="KKB78801.1"/>
    <property type="molecule type" value="Genomic_DNA"/>
</dbReference>
<evidence type="ECO:0000259" key="1">
    <source>
        <dbReference type="PROSITE" id="PS51819"/>
    </source>
</evidence>
<protein>
    <recommendedName>
        <fullName evidence="1">VOC domain-containing protein</fullName>
    </recommendedName>
</protein>
<accession>A0A0F5L8S6</accession>
<dbReference type="RefSeq" id="WP_046142878.1">
    <property type="nucleotide sequence ID" value="NZ_LAJG01000021.1"/>
</dbReference>
<feature type="domain" description="VOC" evidence="1">
    <location>
        <begin position="3"/>
        <end position="127"/>
    </location>
</feature>
<dbReference type="Gene3D" id="3.10.180.10">
    <property type="entry name" value="2,3-Dihydroxybiphenyl 1,2-Dioxygenase, domain 1"/>
    <property type="match status" value="1"/>
</dbReference>
<dbReference type="InterPro" id="IPR037523">
    <property type="entry name" value="VOC_core"/>
</dbReference>
<keyword evidence="3" id="KW-1185">Reference proteome</keyword>
<dbReference type="Pfam" id="PF22677">
    <property type="entry name" value="Ble-like_N"/>
    <property type="match status" value="1"/>
</dbReference>
<dbReference type="PATRIC" id="fig|361041.3.peg.1332"/>
<proteinExistence type="predicted"/>
<name>A0A0F5L8S6_9HYPH</name>
<dbReference type="AlphaFoldDB" id="A0A0F5L8S6"/>
<dbReference type="PROSITE" id="PS51819">
    <property type="entry name" value="VOC"/>
    <property type="match status" value="1"/>
</dbReference>
<dbReference type="PANTHER" id="PTHR36503:SF2">
    <property type="entry name" value="BLR2408 PROTEIN"/>
    <property type="match status" value="1"/>
</dbReference>
<gene>
    <name evidence="2" type="ORF">VW35_09875</name>
</gene>
<evidence type="ECO:0000313" key="3">
    <source>
        <dbReference type="Proteomes" id="UP000033514"/>
    </source>
</evidence>
<sequence>MPSMIFVNVPVADLKASMAYYKALGFDHNPQFTDNTAACIVISDAIYVMVLTHQKFKEFSSNPIPDAKIETGALYALSRDSREAVDAIAEAGLKAGGSEFRPAQDMGFMYSRAIADLDGHVWEYVWMDMSGEPPSA</sequence>
<reference evidence="2 3" key="1">
    <citation type="submission" date="2015-03" db="EMBL/GenBank/DDBJ databases">
        <authorList>
            <person name="Hassan Y.I."/>
            <person name="Lepp D."/>
            <person name="Zhou T."/>
        </authorList>
    </citation>
    <scope>NUCLEOTIDE SEQUENCE [LARGE SCALE GENOMIC DNA]</scope>
    <source>
        <strain evidence="2 3">GH2-10</strain>
    </source>
</reference>
<dbReference type="SUPFAM" id="SSF54593">
    <property type="entry name" value="Glyoxalase/Bleomycin resistance protein/Dihydroxybiphenyl dioxygenase"/>
    <property type="match status" value="1"/>
</dbReference>
<dbReference type="Proteomes" id="UP000033514">
    <property type="component" value="Unassembled WGS sequence"/>
</dbReference>
<dbReference type="STRING" id="361041.VW35_09875"/>
<dbReference type="InterPro" id="IPR053863">
    <property type="entry name" value="Glyoxy/Ble-like_N"/>
</dbReference>
<evidence type="ECO:0000313" key="2">
    <source>
        <dbReference type="EMBL" id="KKB78801.1"/>
    </source>
</evidence>
<dbReference type="PANTHER" id="PTHR36503">
    <property type="entry name" value="BLR2520 PROTEIN"/>
    <property type="match status" value="1"/>
</dbReference>
<organism evidence="2 3">
    <name type="scientific">Devosia soli</name>
    <dbReference type="NCBI Taxonomy" id="361041"/>
    <lineage>
        <taxon>Bacteria</taxon>
        <taxon>Pseudomonadati</taxon>
        <taxon>Pseudomonadota</taxon>
        <taxon>Alphaproteobacteria</taxon>
        <taxon>Hyphomicrobiales</taxon>
        <taxon>Devosiaceae</taxon>
        <taxon>Devosia</taxon>
    </lineage>
</organism>
<dbReference type="OrthoDB" id="9798430at2"/>